<evidence type="ECO:0000313" key="7">
    <source>
        <dbReference type="RefSeq" id="XP_025408858.1"/>
    </source>
</evidence>
<evidence type="ECO:0000313" key="12">
    <source>
        <dbReference type="RefSeq" id="XP_025408863.1"/>
    </source>
</evidence>
<reference evidence="4" key="1">
    <citation type="submission" date="2018-04" db="EMBL/GenBank/DDBJ databases">
        <title>Transcriptome assembly of Sipha flava.</title>
        <authorList>
            <person name="Scully E.D."/>
            <person name="Geib S.M."/>
            <person name="Palmer N.A."/>
            <person name="Koch K."/>
            <person name="Bradshaw J."/>
            <person name="Heng-Moss T."/>
            <person name="Sarath G."/>
        </authorList>
    </citation>
    <scope>NUCLEOTIDE SEQUENCE</scope>
</reference>
<evidence type="ECO:0000256" key="2">
    <source>
        <dbReference type="ARBA" id="ARBA00023140"/>
    </source>
</evidence>
<dbReference type="OrthoDB" id="409763at2759"/>
<dbReference type="RefSeq" id="XP_025408859.1">
    <property type="nucleotide sequence ID" value="XM_025553074.1"/>
</dbReference>
<evidence type="ECO:0000313" key="9">
    <source>
        <dbReference type="RefSeq" id="XP_025408860.1"/>
    </source>
</evidence>
<dbReference type="GO" id="GO:0005777">
    <property type="term" value="C:peroxisome"/>
    <property type="evidence" value="ECO:0007669"/>
    <property type="project" value="UniProtKB-SubCell"/>
</dbReference>
<proteinExistence type="predicted"/>
<dbReference type="Pfam" id="PF00378">
    <property type="entry name" value="ECH_1"/>
    <property type="match status" value="1"/>
</dbReference>
<evidence type="ECO:0000313" key="8">
    <source>
        <dbReference type="RefSeq" id="XP_025408859.1"/>
    </source>
</evidence>
<dbReference type="AlphaFoldDB" id="A0A2S2QL42"/>
<gene>
    <name evidence="4" type="primary">Eci2</name>
    <name evidence="6 7 8 9 10 11 12" type="synonym">LOC112682466</name>
    <name evidence="4" type="ORF">g.4475</name>
</gene>
<dbReference type="RefSeq" id="XP_025408863.1">
    <property type="nucleotide sequence ID" value="XM_025553078.1"/>
</dbReference>
<organism evidence="4">
    <name type="scientific">Sipha flava</name>
    <name type="common">yellow sugarcane aphid</name>
    <dbReference type="NCBI Taxonomy" id="143950"/>
    <lineage>
        <taxon>Eukaryota</taxon>
        <taxon>Metazoa</taxon>
        <taxon>Ecdysozoa</taxon>
        <taxon>Arthropoda</taxon>
        <taxon>Hexapoda</taxon>
        <taxon>Insecta</taxon>
        <taxon>Pterygota</taxon>
        <taxon>Neoptera</taxon>
        <taxon>Paraneoptera</taxon>
        <taxon>Hemiptera</taxon>
        <taxon>Sternorrhyncha</taxon>
        <taxon>Aphidomorpha</taxon>
        <taxon>Aphidoidea</taxon>
        <taxon>Aphididae</taxon>
        <taxon>Sipha</taxon>
    </lineage>
</organism>
<comment type="subcellular location">
    <subcellularLocation>
        <location evidence="1">Peroxisome</location>
    </subcellularLocation>
</comment>
<evidence type="ECO:0000313" key="5">
    <source>
        <dbReference type="Proteomes" id="UP000694846"/>
    </source>
</evidence>
<evidence type="ECO:0000256" key="3">
    <source>
        <dbReference type="ARBA" id="ARBA00023235"/>
    </source>
</evidence>
<dbReference type="Gene3D" id="3.90.226.10">
    <property type="entry name" value="2-enoyl-CoA Hydratase, Chain A, domain 1"/>
    <property type="match status" value="1"/>
</dbReference>
<dbReference type="PANTHER" id="PTHR43684:SF1">
    <property type="entry name" value="ENOYL-COA DELTA ISOMERASE 2"/>
    <property type="match status" value="1"/>
</dbReference>
<dbReference type="CDD" id="cd06558">
    <property type="entry name" value="crotonase-like"/>
    <property type="match status" value="1"/>
</dbReference>
<accession>A0A2S2QL42</accession>
<dbReference type="RefSeq" id="XP_025408861.1">
    <property type="nucleotide sequence ID" value="XM_025553076.1"/>
</dbReference>
<dbReference type="InterPro" id="IPR051053">
    <property type="entry name" value="ECH/Chromodomain_protein"/>
</dbReference>
<evidence type="ECO:0000313" key="11">
    <source>
        <dbReference type="RefSeq" id="XP_025408862.1"/>
    </source>
</evidence>
<dbReference type="EMBL" id="GGMS01009282">
    <property type="protein sequence ID" value="MBY78485.1"/>
    <property type="molecule type" value="Transcribed_RNA"/>
</dbReference>
<dbReference type="RefSeq" id="XP_025408862.1">
    <property type="nucleotide sequence ID" value="XM_025553077.1"/>
</dbReference>
<name>A0A2S2QL42_9HEMI</name>
<dbReference type="RefSeq" id="XP_025408858.1">
    <property type="nucleotide sequence ID" value="XM_025553073.1"/>
</dbReference>
<protein>
    <submittedName>
        <fullName evidence="4 6 7">Enoyl-CoA delta isomerase 2</fullName>
    </submittedName>
</protein>
<keyword evidence="2" id="KW-0576">Peroxisome</keyword>
<evidence type="ECO:0000313" key="10">
    <source>
        <dbReference type="RefSeq" id="XP_025408861.1"/>
    </source>
</evidence>
<sequence>MSTIIVTYEDSAQIIAFNRPKRLNAISFQCYKEVIKALQEGAANESVLFTIFTGIGRTYSSGTDLFDESDVGFEERLSATRDFVRAFIDYPKLLVALVNGPAIGIACTTLGLCDLVYATKTATFSCPFHKLGLTAEGCSTITFPLIMGKMRAAEFLYSGETLSAIRAKDFGLVNALVDDGISGRDQLIKKIKTTIVVYKKPLMCTKSMMFNGIITKDDLHKANDREHETLIERFYSEDFQNAVANYLEQKMLKNKL</sequence>
<dbReference type="InterPro" id="IPR014748">
    <property type="entry name" value="Enoyl-CoA_hydra_C"/>
</dbReference>
<dbReference type="RefSeq" id="XP_025408856.1">
    <property type="nucleotide sequence ID" value="XM_025553071.1"/>
</dbReference>
<dbReference type="GO" id="GO:0004165">
    <property type="term" value="F:delta(3)-delta(2)-enoyl-CoA isomerase activity"/>
    <property type="evidence" value="ECO:0007669"/>
    <property type="project" value="UniProtKB-ARBA"/>
</dbReference>
<dbReference type="Proteomes" id="UP000694846">
    <property type="component" value="Unplaced"/>
</dbReference>
<dbReference type="InterPro" id="IPR001753">
    <property type="entry name" value="Enoyl-CoA_hydra/iso"/>
</dbReference>
<evidence type="ECO:0000313" key="6">
    <source>
        <dbReference type="RefSeq" id="XP_025408856.1"/>
    </source>
</evidence>
<evidence type="ECO:0000313" key="4">
    <source>
        <dbReference type="EMBL" id="MBY78485.1"/>
    </source>
</evidence>
<dbReference type="Gene3D" id="1.10.12.10">
    <property type="entry name" value="Lyase 2-enoyl-coa Hydratase, Chain A, domain 2"/>
    <property type="match status" value="1"/>
</dbReference>
<evidence type="ECO:0000256" key="1">
    <source>
        <dbReference type="ARBA" id="ARBA00004275"/>
    </source>
</evidence>
<dbReference type="PANTHER" id="PTHR43684">
    <property type="match status" value="1"/>
</dbReference>
<keyword evidence="3 4" id="KW-0413">Isomerase</keyword>
<keyword evidence="5" id="KW-1185">Reference proteome</keyword>
<dbReference type="SUPFAM" id="SSF52096">
    <property type="entry name" value="ClpP/crotonase"/>
    <property type="match status" value="1"/>
</dbReference>
<dbReference type="InterPro" id="IPR029045">
    <property type="entry name" value="ClpP/crotonase-like_dom_sf"/>
</dbReference>
<reference evidence="6 7" key="2">
    <citation type="submission" date="2025-04" db="UniProtKB">
        <authorList>
            <consortium name="RefSeq"/>
        </authorList>
    </citation>
    <scope>IDENTIFICATION</scope>
    <source>
        <tissue evidence="6 7">Whole body</tissue>
    </source>
</reference>
<dbReference type="RefSeq" id="XP_025408860.1">
    <property type="nucleotide sequence ID" value="XM_025553075.1"/>
</dbReference>